<sequence length="274" mass="30657">MKKTVGYVTAILVFLVLMIGMIIVGKQRQDVQLTQQMAHYSQQSQSVTKTQATTEKQLPNLGSDNAKWHQIGAGKQLKVAVMGDEIAAGYYAGTPKQAFQYQVTNFLHKSLGYQVSLKGHWRKGATIGGAAIDNYQRLVNWNPDLLILEYGTNDQDPKNSAYASPKTFWTNLQALLTDLQAKLPQTKVILLTSWQGKNNQTYDPLIKSAGRQAGIDVLDLAPIWHDQVNRADSSSQTWTKTVTKKWPNTAGQVEIARSLIQKELVPFYVPRQLR</sequence>
<protein>
    <submittedName>
        <fullName evidence="3">SGNH/GDSL hydrolase family protein</fullName>
    </submittedName>
</protein>
<accession>A0A850QZU6</accession>
<dbReference type="GO" id="GO:0016787">
    <property type="term" value="F:hydrolase activity"/>
    <property type="evidence" value="ECO:0007669"/>
    <property type="project" value="UniProtKB-KW"/>
</dbReference>
<proteinExistence type="predicted"/>
<feature type="transmembrane region" description="Helical" evidence="1">
    <location>
        <begin position="6"/>
        <end position="25"/>
    </location>
</feature>
<keyword evidence="1" id="KW-1133">Transmembrane helix</keyword>
<dbReference type="RefSeq" id="WP_176942367.1">
    <property type="nucleotide sequence ID" value="NZ_JABZEC010000002.1"/>
</dbReference>
<keyword evidence="4" id="KW-1185">Reference proteome</keyword>
<keyword evidence="1" id="KW-0812">Transmembrane</keyword>
<dbReference type="EMBL" id="JABZEC010000002">
    <property type="protein sequence ID" value="NVY96213.1"/>
    <property type="molecule type" value="Genomic_DNA"/>
</dbReference>
<dbReference type="Pfam" id="PF13472">
    <property type="entry name" value="Lipase_GDSL_2"/>
    <property type="match status" value="1"/>
</dbReference>
<name>A0A850QZU6_9LACO</name>
<comment type="caution">
    <text evidence="3">The sequence shown here is derived from an EMBL/GenBank/DDBJ whole genome shotgun (WGS) entry which is preliminary data.</text>
</comment>
<organism evidence="3 4">
    <name type="scientific">Bombilactobacillus apium</name>
    <dbReference type="NCBI Taxonomy" id="2675299"/>
    <lineage>
        <taxon>Bacteria</taxon>
        <taxon>Bacillati</taxon>
        <taxon>Bacillota</taxon>
        <taxon>Bacilli</taxon>
        <taxon>Lactobacillales</taxon>
        <taxon>Lactobacillaceae</taxon>
        <taxon>Bombilactobacillus</taxon>
    </lineage>
</organism>
<evidence type="ECO:0000313" key="4">
    <source>
        <dbReference type="Proteomes" id="UP000563523"/>
    </source>
</evidence>
<dbReference type="Gene3D" id="3.40.50.1110">
    <property type="entry name" value="SGNH hydrolase"/>
    <property type="match status" value="1"/>
</dbReference>
<evidence type="ECO:0000313" key="3">
    <source>
        <dbReference type="EMBL" id="NVY96213.1"/>
    </source>
</evidence>
<dbReference type="InterPro" id="IPR013830">
    <property type="entry name" value="SGNH_hydro"/>
</dbReference>
<dbReference type="Proteomes" id="UP000563523">
    <property type="component" value="Unassembled WGS sequence"/>
</dbReference>
<dbReference type="CDD" id="cd00229">
    <property type="entry name" value="SGNH_hydrolase"/>
    <property type="match status" value="1"/>
</dbReference>
<keyword evidence="3" id="KW-0378">Hydrolase</keyword>
<evidence type="ECO:0000256" key="1">
    <source>
        <dbReference type="SAM" id="Phobius"/>
    </source>
</evidence>
<gene>
    <name evidence="3" type="ORF">HU830_03350</name>
</gene>
<feature type="domain" description="SGNH hydrolase-type esterase" evidence="2">
    <location>
        <begin position="81"/>
        <end position="231"/>
    </location>
</feature>
<reference evidence="3 4" key="1">
    <citation type="submission" date="2020-06" db="EMBL/GenBank/DDBJ databases">
        <authorList>
            <person name="Kang J."/>
        </authorList>
    </citation>
    <scope>NUCLEOTIDE SEQUENCE [LARGE SCALE GENOMIC DNA]</scope>
    <source>
        <strain evidence="3 4">DCY120</strain>
    </source>
</reference>
<dbReference type="InterPro" id="IPR036514">
    <property type="entry name" value="SGNH_hydro_sf"/>
</dbReference>
<dbReference type="AlphaFoldDB" id="A0A850QZU6"/>
<dbReference type="SUPFAM" id="SSF52266">
    <property type="entry name" value="SGNH hydrolase"/>
    <property type="match status" value="1"/>
</dbReference>
<keyword evidence="1" id="KW-0472">Membrane</keyword>
<evidence type="ECO:0000259" key="2">
    <source>
        <dbReference type="Pfam" id="PF13472"/>
    </source>
</evidence>